<feature type="non-terminal residue" evidence="2">
    <location>
        <position position="1"/>
    </location>
</feature>
<keyword evidence="3" id="KW-1185">Reference proteome</keyword>
<evidence type="ECO:0000256" key="1">
    <source>
        <dbReference type="ARBA" id="ARBA00009199"/>
    </source>
</evidence>
<organism evidence="2 3">
    <name type="scientific">Rhizopogon vesiculosus</name>
    <dbReference type="NCBI Taxonomy" id="180088"/>
    <lineage>
        <taxon>Eukaryota</taxon>
        <taxon>Fungi</taxon>
        <taxon>Dikarya</taxon>
        <taxon>Basidiomycota</taxon>
        <taxon>Agaricomycotina</taxon>
        <taxon>Agaricomycetes</taxon>
        <taxon>Agaricomycetidae</taxon>
        <taxon>Boletales</taxon>
        <taxon>Suillineae</taxon>
        <taxon>Rhizopogonaceae</taxon>
        <taxon>Rhizopogon</taxon>
    </lineage>
</organism>
<dbReference type="Gene3D" id="3.90.1300.10">
    <property type="entry name" value="Amidase signature (AS) domain"/>
    <property type="match status" value="1"/>
</dbReference>
<proteinExistence type="inferred from homology"/>
<evidence type="ECO:0000313" key="3">
    <source>
        <dbReference type="Proteomes" id="UP000183567"/>
    </source>
</evidence>
<dbReference type="OrthoDB" id="6428749at2759"/>
<reference evidence="2 3" key="1">
    <citation type="submission" date="2016-03" db="EMBL/GenBank/DDBJ databases">
        <title>Comparative genomics of the ectomycorrhizal sister species Rhizopogon vinicolor and Rhizopogon vesiculosus (Basidiomycota: Boletales) reveals a divergence of the mating type B locus.</title>
        <authorList>
            <person name="Mujic A.B."/>
            <person name="Kuo A."/>
            <person name="Tritt A."/>
            <person name="Lipzen A."/>
            <person name="Chen C."/>
            <person name="Johnson J."/>
            <person name="Sharma A."/>
            <person name="Barry K."/>
            <person name="Grigoriev I.V."/>
            <person name="Spatafora J.W."/>
        </authorList>
    </citation>
    <scope>NUCLEOTIDE SEQUENCE [LARGE SCALE GENOMIC DNA]</scope>
    <source>
        <strain evidence="2 3">AM-OR11-056</strain>
    </source>
</reference>
<name>A0A1J8QG92_9AGAM</name>
<accession>A0A1J8QG92</accession>
<comment type="similarity">
    <text evidence="1">Belongs to the amidase family.</text>
</comment>
<dbReference type="STRING" id="180088.A0A1J8QG92"/>
<dbReference type="SUPFAM" id="SSF75304">
    <property type="entry name" value="Amidase signature (AS) enzymes"/>
    <property type="match status" value="1"/>
</dbReference>
<sequence>YDHDRGYSIIRELYFEDGGATVRRLLREGGEDMHPLTEWVISPPYVKDHDAAQVWKLISYTAIWNLLDYPGAVFPTGLFADPSIDVYQEPLCPMSAADKQNISLYDAAVFTGAPVSLQTISRRFNDGLVLAAQDVIERIIKS</sequence>
<evidence type="ECO:0008006" key="4">
    <source>
        <dbReference type="Google" id="ProtNLM"/>
    </source>
</evidence>
<protein>
    <recommendedName>
        <fullName evidence="4">Amidase domain-containing protein</fullName>
    </recommendedName>
</protein>
<evidence type="ECO:0000313" key="2">
    <source>
        <dbReference type="EMBL" id="OJA12617.1"/>
    </source>
</evidence>
<gene>
    <name evidence="2" type="ORF">AZE42_10480</name>
</gene>
<comment type="caution">
    <text evidence="2">The sequence shown here is derived from an EMBL/GenBank/DDBJ whole genome shotgun (WGS) entry which is preliminary data.</text>
</comment>
<dbReference type="InterPro" id="IPR036928">
    <property type="entry name" value="AS_sf"/>
</dbReference>
<dbReference type="PANTHER" id="PTHR46072">
    <property type="entry name" value="AMIDASE-RELATED-RELATED"/>
    <property type="match status" value="1"/>
</dbReference>
<dbReference type="Proteomes" id="UP000183567">
    <property type="component" value="Unassembled WGS sequence"/>
</dbReference>
<dbReference type="EMBL" id="LVVM01004565">
    <property type="protein sequence ID" value="OJA12617.1"/>
    <property type="molecule type" value="Genomic_DNA"/>
</dbReference>
<dbReference type="AlphaFoldDB" id="A0A1J8QG92"/>